<protein>
    <submittedName>
        <fullName evidence="2">Uncharacterized protein</fullName>
    </submittedName>
</protein>
<evidence type="ECO:0000256" key="1">
    <source>
        <dbReference type="SAM" id="Phobius"/>
    </source>
</evidence>
<dbReference type="OrthoDB" id="5392263at2759"/>
<gene>
    <name evidence="2" type="ORF">LshimejAT787_1300570</name>
    <name evidence="3" type="ORF">LshimejAT787_1300670</name>
</gene>
<evidence type="ECO:0000313" key="4">
    <source>
        <dbReference type="Proteomes" id="UP001063166"/>
    </source>
</evidence>
<dbReference type="EMBL" id="BRPK01000013">
    <property type="protein sequence ID" value="GLB43156.1"/>
    <property type="molecule type" value="Genomic_DNA"/>
</dbReference>
<keyword evidence="4" id="KW-1185">Reference proteome</keyword>
<accession>A0A9P3PXU4</accession>
<keyword evidence="1" id="KW-1133">Transmembrane helix</keyword>
<proteinExistence type="predicted"/>
<keyword evidence="1" id="KW-0472">Membrane</keyword>
<dbReference type="AlphaFoldDB" id="A0A9P3PXU4"/>
<feature type="transmembrane region" description="Helical" evidence="1">
    <location>
        <begin position="121"/>
        <end position="139"/>
    </location>
</feature>
<dbReference type="EMBL" id="BRPK01000013">
    <property type="protein sequence ID" value="GLB43166.1"/>
    <property type="molecule type" value="Genomic_DNA"/>
</dbReference>
<sequence>MSVLLTIGSPALAAYSLGLTVLNRRWLMRSFMPYDHPNSRRAVQVLNDLQQSSFQLTTSDSLLRLPDNTQWWIELITWLDYTHTWTISAMASTSWVILAYLFTMYYVFTSDVEDLVVRSQHVGNVWLWLFPIVTCWLQLSPKCDSHRTRHAIERANRLPFLTPPSRIGVPSLVTTDRGK</sequence>
<evidence type="ECO:0000313" key="3">
    <source>
        <dbReference type="EMBL" id="GLB43166.1"/>
    </source>
</evidence>
<organism evidence="2 4">
    <name type="scientific">Lyophyllum shimeji</name>
    <name type="common">Hon-shimeji</name>
    <name type="synonym">Tricholoma shimeji</name>
    <dbReference type="NCBI Taxonomy" id="47721"/>
    <lineage>
        <taxon>Eukaryota</taxon>
        <taxon>Fungi</taxon>
        <taxon>Dikarya</taxon>
        <taxon>Basidiomycota</taxon>
        <taxon>Agaricomycotina</taxon>
        <taxon>Agaricomycetes</taxon>
        <taxon>Agaricomycetidae</taxon>
        <taxon>Agaricales</taxon>
        <taxon>Tricholomatineae</taxon>
        <taxon>Lyophyllaceae</taxon>
        <taxon>Lyophyllum</taxon>
    </lineage>
</organism>
<dbReference type="Proteomes" id="UP001063166">
    <property type="component" value="Unassembled WGS sequence"/>
</dbReference>
<keyword evidence="1" id="KW-0812">Transmembrane</keyword>
<feature type="transmembrane region" description="Helical" evidence="1">
    <location>
        <begin position="85"/>
        <end position="109"/>
    </location>
</feature>
<comment type="caution">
    <text evidence="2">The sequence shown here is derived from an EMBL/GenBank/DDBJ whole genome shotgun (WGS) entry which is preliminary data.</text>
</comment>
<name>A0A9P3PXU4_LYOSH</name>
<reference evidence="2" key="1">
    <citation type="submission" date="2022-07" db="EMBL/GenBank/DDBJ databases">
        <title>The genome of Lyophyllum shimeji provides insight into the initial evolution of ectomycorrhizal fungal genome.</title>
        <authorList>
            <person name="Kobayashi Y."/>
            <person name="Shibata T."/>
            <person name="Hirakawa H."/>
            <person name="Shigenobu S."/>
            <person name="Nishiyama T."/>
            <person name="Yamada A."/>
            <person name="Hasebe M."/>
            <person name="Kawaguchi M."/>
        </authorList>
    </citation>
    <scope>NUCLEOTIDE SEQUENCE</scope>
    <source>
        <strain evidence="2">AT787</strain>
    </source>
</reference>
<evidence type="ECO:0000313" key="2">
    <source>
        <dbReference type="EMBL" id="GLB43156.1"/>
    </source>
</evidence>